<dbReference type="AlphaFoldDB" id="A0A931IDM9"/>
<dbReference type="EMBL" id="JADMLG010000006">
    <property type="protein sequence ID" value="MBH0777858.1"/>
    <property type="molecule type" value="Genomic_DNA"/>
</dbReference>
<gene>
    <name evidence="2" type="ORF">IT779_16405</name>
</gene>
<accession>A0A931IDM9</accession>
<name>A0A931IDM9_9NOCA</name>
<dbReference type="Gene3D" id="3.40.50.720">
    <property type="entry name" value="NAD(P)-binding Rossmann-like Domain"/>
    <property type="match status" value="1"/>
</dbReference>
<dbReference type="Pfam" id="PF01370">
    <property type="entry name" value="Epimerase"/>
    <property type="match status" value="1"/>
</dbReference>
<dbReference type="Proteomes" id="UP000655751">
    <property type="component" value="Unassembled WGS sequence"/>
</dbReference>
<proteinExistence type="predicted"/>
<organism evidence="2 3">
    <name type="scientific">Nocardia bovistercoris</name>
    <dbReference type="NCBI Taxonomy" id="2785916"/>
    <lineage>
        <taxon>Bacteria</taxon>
        <taxon>Bacillati</taxon>
        <taxon>Actinomycetota</taxon>
        <taxon>Actinomycetes</taxon>
        <taxon>Mycobacteriales</taxon>
        <taxon>Nocardiaceae</taxon>
        <taxon>Nocardia</taxon>
    </lineage>
</organism>
<dbReference type="GO" id="GO:0004029">
    <property type="term" value="F:aldehyde dehydrogenase (NAD+) activity"/>
    <property type="evidence" value="ECO:0007669"/>
    <property type="project" value="TreeGrafter"/>
</dbReference>
<dbReference type="InterPro" id="IPR036291">
    <property type="entry name" value="NAD(P)-bd_dom_sf"/>
</dbReference>
<feature type="domain" description="NAD-dependent epimerase/dehydratase" evidence="1">
    <location>
        <begin position="6"/>
        <end position="230"/>
    </location>
</feature>
<dbReference type="InterPro" id="IPR051783">
    <property type="entry name" value="NAD(P)-dependent_oxidoreduct"/>
</dbReference>
<dbReference type="InterPro" id="IPR001509">
    <property type="entry name" value="Epimerase_deHydtase"/>
</dbReference>
<reference evidence="2" key="1">
    <citation type="submission" date="2020-11" db="EMBL/GenBank/DDBJ databases">
        <title>Nocardia NEAU-351.nov., a novel actinomycete isolated from the cow dung.</title>
        <authorList>
            <person name="Zhang X."/>
        </authorList>
    </citation>
    <scope>NUCLEOTIDE SEQUENCE</scope>
    <source>
        <strain evidence="2">NEAU-351</strain>
    </source>
</reference>
<evidence type="ECO:0000259" key="1">
    <source>
        <dbReference type="Pfam" id="PF01370"/>
    </source>
</evidence>
<dbReference type="RefSeq" id="WP_196150183.1">
    <property type="nucleotide sequence ID" value="NZ_JADMLG010000006.1"/>
</dbReference>
<keyword evidence="3" id="KW-1185">Reference proteome</keyword>
<dbReference type="GO" id="GO:0005737">
    <property type="term" value="C:cytoplasm"/>
    <property type="evidence" value="ECO:0007669"/>
    <property type="project" value="TreeGrafter"/>
</dbReference>
<protein>
    <submittedName>
        <fullName evidence="2">NAD-dependent epimerase/dehydratase family protein</fullName>
    </submittedName>
</protein>
<evidence type="ECO:0000313" key="2">
    <source>
        <dbReference type="EMBL" id="MBH0777858.1"/>
    </source>
</evidence>
<dbReference type="PANTHER" id="PTHR48079">
    <property type="entry name" value="PROTEIN YEEZ"/>
    <property type="match status" value="1"/>
</dbReference>
<dbReference type="PANTHER" id="PTHR48079:SF6">
    <property type="entry name" value="NAD(P)-BINDING DOMAIN-CONTAINING PROTEIN-RELATED"/>
    <property type="match status" value="1"/>
</dbReference>
<evidence type="ECO:0000313" key="3">
    <source>
        <dbReference type="Proteomes" id="UP000655751"/>
    </source>
</evidence>
<comment type="caution">
    <text evidence="2">The sequence shown here is derived from an EMBL/GenBank/DDBJ whole genome shotgun (WGS) entry which is preliminary data.</text>
</comment>
<dbReference type="SUPFAM" id="SSF51735">
    <property type="entry name" value="NAD(P)-binding Rossmann-fold domains"/>
    <property type="match status" value="1"/>
</dbReference>
<sequence>MSARNLVIGASGFLGSHVTRTLAARGEPVRALVRATSSRRALADLDAEIVVGDIDDPDSLRAAMRDIDTVYYCVVDARPWLRDPAPLFRTNVTGLRTVLDVAVAAGLRRFVFTSSIATLPIGADLVDEESGAHNWLRRGGAYVRSRVAAEDLVLEYARERGLPAVAMCVANTYGSGDFLPTPHGGFVAAAARGKMPFYIGGVGAEVVGIRDAAEALILAGERGEVGQRYIVSAGFRRTRELLDFAASVTGAPPPRYGVPRAALPVAGAIGELVARLTRKDVRVTRTTMRLMHIMTPLDNAKAVRELGWTPRPIEDAITEAAIFFTSRRRRAESPAGDT</sequence>